<proteinExistence type="predicted"/>
<evidence type="ECO:0000313" key="2">
    <source>
        <dbReference type="Proteomes" id="UP000308600"/>
    </source>
</evidence>
<dbReference type="EMBL" id="ML208268">
    <property type="protein sequence ID" value="TFK74501.1"/>
    <property type="molecule type" value="Genomic_DNA"/>
</dbReference>
<name>A0ACD3B9A1_9AGAR</name>
<organism evidence="1 2">
    <name type="scientific">Pluteus cervinus</name>
    <dbReference type="NCBI Taxonomy" id="181527"/>
    <lineage>
        <taxon>Eukaryota</taxon>
        <taxon>Fungi</taxon>
        <taxon>Dikarya</taxon>
        <taxon>Basidiomycota</taxon>
        <taxon>Agaricomycotina</taxon>
        <taxon>Agaricomycetes</taxon>
        <taxon>Agaricomycetidae</taxon>
        <taxon>Agaricales</taxon>
        <taxon>Pluteineae</taxon>
        <taxon>Pluteaceae</taxon>
        <taxon>Pluteus</taxon>
    </lineage>
</organism>
<keyword evidence="2" id="KW-1185">Reference proteome</keyword>
<dbReference type="Proteomes" id="UP000308600">
    <property type="component" value="Unassembled WGS sequence"/>
</dbReference>
<protein>
    <submittedName>
        <fullName evidence="1">Uncharacterized protein</fullName>
    </submittedName>
</protein>
<reference evidence="1 2" key="1">
    <citation type="journal article" date="2019" name="Nat. Ecol. Evol.">
        <title>Megaphylogeny resolves global patterns of mushroom evolution.</title>
        <authorList>
            <person name="Varga T."/>
            <person name="Krizsan K."/>
            <person name="Foldi C."/>
            <person name="Dima B."/>
            <person name="Sanchez-Garcia M."/>
            <person name="Sanchez-Ramirez S."/>
            <person name="Szollosi G.J."/>
            <person name="Szarkandi J.G."/>
            <person name="Papp V."/>
            <person name="Albert L."/>
            <person name="Andreopoulos W."/>
            <person name="Angelini C."/>
            <person name="Antonin V."/>
            <person name="Barry K.W."/>
            <person name="Bougher N.L."/>
            <person name="Buchanan P."/>
            <person name="Buyck B."/>
            <person name="Bense V."/>
            <person name="Catcheside P."/>
            <person name="Chovatia M."/>
            <person name="Cooper J."/>
            <person name="Damon W."/>
            <person name="Desjardin D."/>
            <person name="Finy P."/>
            <person name="Geml J."/>
            <person name="Haridas S."/>
            <person name="Hughes K."/>
            <person name="Justo A."/>
            <person name="Karasinski D."/>
            <person name="Kautmanova I."/>
            <person name="Kiss B."/>
            <person name="Kocsube S."/>
            <person name="Kotiranta H."/>
            <person name="LaButti K.M."/>
            <person name="Lechner B.E."/>
            <person name="Liimatainen K."/>
            <person name="Lipzen A."/>
            <person name="Lukacs Z."/>
            <person name="Mihaltcheva S."/>
            <person name="Morgado L.N."/>
            <person name="Niskanen T."/>
            <person name="Noordeloos M.E."/>
            <person name="Ohm R.A."/>
            <person name="Ortiz-Santana B."/>
            <person name="Ovrebo C."/>
            <person name="Racz N."/>
            <person name="Riley R."/>
            <person name="Savchenko A."/>
            <person name="Shiryaev A."/>
            <person name="Soop K."/>
            <person name="Spirin V."/>
            <person name="Szebenyi C."/>
            <person name="Tomsovsky M."/>
            <person name="Tulloss R.E."/>
            <person name="Uehling J."/>
            <person name="Grigoriev I.V."/>
            <person name="Vagvolgyi C."/>
            <person name="Papp T."/>
            <person name="Martin F.M."/>
            <person name="Miettinen O."/>
            <person name="Hibbett D.S."/>
            <person name="Nagy L.G."/>
        </authorList>
    </citation>
    <scope>NUCLEOTIDE SEQUENCE [LARGE SCALE GENOMIC DNA]</scope>
    <source>
        <strain evidence="1 2">NL-1719</strain>
    </source>
</reference>
<accession>A0ACD3B9A1</accession>
<sequence>MKGLHLRAHTAHDVAATPPANIRDPHHTSLHGPRSWKKYYSFLRFGKKHPHPRRSTTTSATPAQTHPNPNSNYAYPSFPPTHLVTPLPGPASSSVFISPSPSPPAHSNATSTSNERSDPNPCAEFDLEDINFEIYQSEPNERISSWNGKPTMLSPNQYQSLCHSYSFPVLSPRPLALSVSTKTATSRTPALPPTPPPKSLPHRAKYIPLPSELWFEIALHLPPPTICNLSLTSRPIRNAILPFLFQRISFDSSLTPGQSVSDYFADLVRRVSFLAGVSGIRSYVKEILIAPRRGKRWKSTSSSLSPRSYSPSTSGGDDYGGGGVPLLPVSMSLDNQGTRMMVELGMDLRLLTNSEQTRRPGEHVRSWLHQQDECSEESEICDTGVDFIFNHLRAWPNLRSLTLSGIVLSYERMNKLEELGMDGLRDLRLIGCKEMEEVDLLAFRVSIKNVRFDDLHLDEPEDDVDADNNSHSIPQAQALPLTSQLPAPFLDSQSVETLVTGTRTSKITLSWIIKSKSPYYHLTFLSIPVSTFYRPEVVSAFRQCPNVRHLQLHMRGMMKGNYRSIHNLPGLIPHEVLTKLEWYEGPFQFAQLFCGTEGAENTTRSRLSSSRSSSPPSTQTWSPRPFLKKVTLLPQNDTVIFVNPITLVENCLNKLPTDLEELEVRLVTQVGWTIMRAVKERFGKLRRMSLCCGEDGEDSVGGDFDVGERRLGAWGTRGMCRRKKGINVPVPTNVRDLKVVIGGPPVAVVEATKLRVHGLEEEEEEESGMDLDPSSSMESAPFEDSLHDELEPISESDLPISEYSSQDQDQDQEEEIRTEFPGIGLPVTLEELEVGVRINPDIYEVEKEAMADLVGAFVWQCWNARRVRMVFGFGEGEGEVVCRDDLQGQGKERRKVAVWRRGFCGLQMVDMKEGKEKEVWQVGKEDLSIVDIEDEVLDRW</sequence>
<evidence type="ECO:0000313" key="1">
    <source>
        <dbReference type="EMBL" id="TFK74501.1"/>
    </source>
</evidence>
<gene>
    <name evidence="1" type="ORF">BDN72DRAFT_854112</name>
</gene>